<feature type="transmembrane region" description="Helical" evidence="3">
    <location>
        <begin position="554"/>
        <end position="578"/>
    </location>
</feature>
<dbReference type="GO" id="GO:0004674">
    <property type="term" value="F:protein serine/threonine kinase activity"/>
    <property type="evidence" value="ECO:0007669"/>
    <property type="project" value="TreeGrafter"/>
</dbReference>
<feature type="compositionally biased region" description="Pro residues" evidence="2">
    <location>
        <begin position="507"/>
        <end position="522"/>
    </location>
</feature>
<dbReference type="PANTHER" id="PTHR44329:SF214">
    <property type="entry name" value="PROTEIN KINASE DOMAIN-CONTAINING PROTEIN"/>
    <property type="match status" value="1"/>
</dbReference>
<dbReference type="GO" id="GO:0005524">
    <property type="term" value="F:ATP binding"/>
    <property type="evidence" value="ECO:0007669"/>
    <property type="project" value="UniProtKB-UniRule"/>
</dbReference>
<dbReference type="OrthoDB" id="548271at2759"/>
<evidence type="ECO:0000256" key="3">
    <source>
        <dbReference type="SAM" id="Phobius"/>
    </source>
</evidence>
<keyword evidence="3" id="KW-0472">Membrane</keyword>
<dbReference type="InterPro" id="IPR008266">
    <property type="entry name" value="Tyr_kinase_AS"/>
</dbReference>
<evidence type="ECO:0000256" key="2">
    <source>
        <dbReference type="SAM" id="MobiDB-lite"/>
    </source>
</evidence>
<evidence type="ECO:0000313" key="5">
    <source>
        <dbReference type="EMBL" id="KAG2496758.1"/>
    </source>
</evidence>
<dbReference type="EMBL" id="JAEHOE010000017">
    <property type="protein sequence ID" value="KAG2496758.1"/>
    <property type="molecule type" value="Genomic_DNA"/>
</dbReference>
<name>A0A835Y686_9CHLO</name>
<sequence length="1095" mass="112664">MLGLGRTQVAWIRQVKLVWAVPSGAGPPTFGVVEAPRPREAYEPCPEGSLATCFTPCPGGGHRKESRMSASTVNDWRVFSVSNFTARMAPGWAGSCFSWGPGDIDIDYLCPSNACCGRPFGQFDESSPYNKYDYQTCNTTLDACKGRCYPAYGACFIPERPLLQFVSSASVRPSVNAPASAVFMVKTDGTLSYSAAMSYCASLSHLGLTWALVPSQDVLGWAASAVTRPGAHAAISSAGFFWIAQDAAPGPAAGPSCPVAAYGLPYGRDTRVHQFSVYPCASAASVVCGASTAQNMSSPERTTRNASLPWAPGSHRLSVSEVLGAGTFAQRACNFTLAALPLTSYGNGSMIAIPAQSAIQHRISAIGLSHAVQASNTTDPVTVLTALALRWEGEGAPELAVAGDVSTGGWETLELEAGETVTSVSGCAGGFVERLAVRTSLGRVWTPAFLASSLCSAPFSLDAPARGYLVGFQTSHGQYLEWGRLIWGTPQQAAEAGTGGLKDSPAQPHPSVPSEPASPPLPVGSAKPAPSSWVTAEQAASSGDSGGDDNSATIAAAVGGSVAGVVVIAAAALAVVLVRRRRANKAAAKSVEPDPDSDSLEHVKGSAGTGSGGTGRDVESNAWSGLELGGPAGQGHSDLKTACVAPRGSNRTLVAGDTQVPDLVKGPQPAPSPDPFLSTASHIVDVEGKLASYIRVLHETHGRMMAEAATEGGAATETCSPELGTALRQTEAELARFQDQARITCVIGQGASGVVYLGSWRGLRVAVKTLVVHDALMGAQGRLRQRAILEAAISKAMHHPNVVATYAAEVLPLTALSAGQVQANPAGSEGGDGGEQCDVFKLFIIQEFCDVGSLRSCIDATAVGSVAGGGASALCALSLAMDVACGMAHIHSQNIVHGDLSAGNVLLSSNTAPDGAVGGAEGSALHPLRGLWRPPVVAKVADFGLSMHMGDGQTHASNRFQGTPLYMAPEVLLRGHLSPAADVWSYGVLLLELCHGEGIARVRARAGPGAGPATPTAQGAPPPPILQWAAPSPSTPPLLMQLLASCFASEPSQRPTFALVCEVLFEVLRLEHGRCSQGAAEAAVRSPNLADTEGG</sequence>
<gene>
    <name evidence="5" type="ORF">HYH03_005167</name>
</gene>
<evidence type="ECO:0000259" key="4">
    <source>
        <dbReference type="PROSITE" id="PS50011"/>
    </source>
</evidence>
<dbReference type="Gene3D" id="1.10.510.10">
    <property type="entry name" value="Transferase(Phosphotransferase) domain 1"/>
    <property type="match status" value="1"/>
</dbReference>
<evidence type="ECO:0000256" key="1">
    <source>
        <dbReference type="PROSITE-ProRule" id="PRU10141"/>
    </source>
</evidence>
<dbReference type="Proteomes" id="UP000612055">
    <property type="component" value="Unassembled WGS sequence"/>
</dbReference>
<dbReference type="Gene3D" id="2.100.10.30">
    <property type="entry name" value="Jacalin-like lectin domain"/>
    <property type="match status" value="1"/>
</dbReference>
<accession>A0A835Y686</accession>
<proteinExistence type="predicted"/>
<feature type="region of interest" description="Disordered" evidence="2">
    <location>
        <begin position="493"/>
        <end position="548"/>
    </location>
</feature>
<dbReference type="PANTHER" id="PTHR44329">
    <property type="entry name" value="SERINE/THREONINE-PROTEIN KINASE TNNI3K-RELATED"/>
    <property type="match status" value="1"/>
</dbReference>
<keyword evidence="3" id="KW-0812">Transmembrane</keyword>
<dbReference type="PROSITE" id="PS50011">
    <property type="entry name" value="PROTEIN_KINASE_DOM"/>
    <property type="match status" value="1"/>
</dbReference>
<feature type="region of interest" description="Disordered" evidence="2">
    <location>
        <begin position="586"/>
        <end position="642"/>
    </location>
</feature>
<dbReference type="SUPFAM" id="SSF51101">
    <property type="entry name" value="Mannose-binding lectins"/>
    <property type="match status" value="1"/>
</dbReference>
<reference evidence="5" key="1">
    <citation type="journal article" date="2020" name="bioRxiv">
        <title>Comparative genomics of Chlamydomonas.</title>
        <authorList>
            <person name="Craig R.J."/>
            <person name="Hasan A.R."/>
            <person name="Ness R.W."/>
            <person name="Keightley P.D."/>
        </authorList>
    </citation>
    <scope>NUCLEOTIDE SEQUENCE</scope>
    <source>
        <strain evidence="5">CCAP 11/70</strain>
    </source>
</reference>
<evidence type="ECO:0000313" key="6">
    <source>
        <dbReference type="Proteomes" id="UP000612055"/>
    </source>
</evidence>
<dbReference type="InterPro" id="IPR011009">
    <property type="entry name" value="Kinase-like_dom_sf"/>
</dbReference>
<comment type="caution">
    <text evidence="5">The sequence shown here is derived from an EMBL/GenBank/DDBJ whole genome shotgun (WGS) entry which is preliminary data.</text>
</comment>
<keyword evidence="1" id="KW-0547">Nucleotide-binding</keyword>
<organism evidence="5 6">
    <name type="scientific">Edaphochlamys debaryana</name>
    <dbReference type="NCBI Taxonomy" id="47281"/>
    <lineage>
        <taxon>Eukaryota</taxon>
        <taxon>Viridiplantae</taxon>
        <taxon>Chlorophyta</taxon>
        <taxon>core chlorophytes</taxon>
        <taxon>Chlorophyceae</taxon>
        <taxon>CS clade</taxon>
        <taxon>Chlamydomonadales</taxon>
        <taxon>Chlamydomonadales incertae sedis</taxon>
        <taxon>Edaphochlamys</taxon>
    </lineage>
</organism>
<dbReference type="PROSITE" id="PS00109">
    <property type="entry name" value="PROTEIN_KINASE_TYR"/>
    <property type="match status" value="1"/>
</dbReference>
<protein>
    <recommendedName>
        <fullName evidence="4">Protein kinase domain-containing protein</fullName>
    </recommendedName>
</protein>
<dbReference type="InterPro" id="IPR036404">
    <property type="entry name" value="Jacalin-like_lectin_dom_sf"/>
</dbReference>
<dbReference type="SUPFAM" id="SSF56112">
    <property type="entry name" value="Protein kinase-like (PK-like)"/>
    <property type="match status" value="1"/>
</dbReference>
<keyword evidence="6" id="KW-1185">Reference proteome</keyword>
<dbReference type="InterPro" id="IPR051681">
    <property type="entry name" value="Ser/Thr_Kinases-Pseudokinases"/>
</dbReference>
<keyword evidence="3" id="KW-1133">Transmembrane helix</keyword>
<feature type="domain" description="Protein kinase" evidence="4">
    <location>
        <begin position="741"/>
        <end position="1068"/>
    </location>
</feature>
<keyword evidence="1" id="KW-0067">ATP-binding</keyword>
<dbReference type="AlphaFoldDB" id="A0A835Y686"/>
<feature type="binding site" evidence="1">
    <location>
        <position position="768"/>
    </location>
    <ligand>
        <name>ATP</name>
        <dbReference type="ChEBI" id="CHEBI:30616"/>
    </ligand>
</feature>
<feature type="compositionally biased region" description="Low complexity" evidence="2">
    <location>
        <begin position="539"/>
        <end position="548"/>
    </location>
</feature>
<dbReference type="Pfam" id="PF00069">
    <property type="entry name" value="Pkinase"/>
    <property type="match status" value="1"/>
</dbReference>
<dbReference type="PROSITE" id="PS00107">
    <property type="entry name" value="PROTEIN_KINASE_ATP"/>
    <property type="match status" value="1"/>
</dbReference>
<dbReference type="InterPro" id="IPR000719">
    <property type="entry name" value="Prot_kinase_dom"/>
</dbReference>
<dbReference type="InterPro" id="IPR017441">
    <property type="entry name" value="Protein_kinase_ATP_BS"/>
</dbReference>
<dbReference type="Gene3D" id="3.30.200.20">
    <property type="entry name" value="Phosphorylase Kinase, domain 1"/>
    <property type="match status" value="1"/>
</dbReference>